<evidence type="ECO:0000256" key="2">
    <source>
        <dbReference type="ARBA" id="ARBA00022763"/>
    </source>
</evidence>
<dbReference type="Gene3D" id="3.30.1540.20">
    <property type="entry name" value="MutL, C-terminal domain, dimerisation subdomain"/>
    <property type="match status" value="1"/>
</dbReference>
<keyword evidence="2" id="KW-0227">DNA damage</keyword>
<feature type="domain" description="DNA mismatch repair protein S5" evidence="6">
    <location>
        <begin position="205"/>
        <end position="322"/>
    </location>
</feature>
<dbReference type="GO" id="GO:0006298">
    <property type="term" value="P:mismatch repair"/>
    <property type="evidence" value="ECO:0007669"/>
    <property type="project" value="InterPro"/>
</dbReference>
<dbReference type="InterPro" id="IPR037198">
    <property type="entry name" value="MutL_C_sf"/>
</dbReference>
<dbReference type="InterPro" id="IPR042120">
    <property type="entry name" value="MutL_C_dimsub"/>
</dbReference>
<dbReference type="Pfam" id="PF08676">
    <property type="entry name" value="MutL_C"/>
    <property type="match status" value="1"/>
</dbReference>
<dbReference type="AlphaFoldDB" id="A0A831UFK9"/>
<dbReference type="Gene3D" id="3.30.230.10">
    <property type="match status" value="1"/>
</dbReference>
<dbReference type="InterPro" id="IPR036890">
    <property type="entry name" value="HATPase_C_sf"/>
</dbReference>
<gene>
    <name evidence="7" type="ORF">ENP09_02175</name>
</gene>
<evidence type="ECO:0000256" key="1">
    <source>
        <dbReference type="ARBA" id="ARBA00006082"/>
    </source>
</evidence>
<dbReference type="SUPFAM" id="SSF54211">
    <property type="entry name" value="Ribosomal protein S5 domain 2-like"/>
    <property type="match status" value="1"/>
</dbReference>
<dbReference type="PANTHER" id="PTHR10073:SF12">
    <property type="entry name" value="DNA MISMATCH REPAIR PROTEIN MLH1"/>
    <property type="match status" value="1"/>
</dbReference>
<feature type="compositionally biased region" description="Basic and acidic residues" evidence="4">
    <location>
        <begin position="540"/>
        <end position="562"/>
    </location>
</feature>
<evidence type="ECO:0000259" key="6">
    <source>
        <dbReference type="SMART" id="SM01340"/>
    </source>
</evidence>
<sequence length="562" mass="60892">MIRPLPPELRGLLARGEVLLSVKDAVRELLENALDAGARRVRVELWGGGLERIVVEDDGEGIPLEDLPLAAEPFATSKLADLRGLSPQGGLLGVRTLGFRGQALYALRQAATLKIRSRPRGQLGGGLLLARGERVEVRPVPAPPGTRVEVLGLFPGEGRDPKGEARGVLDLLKRYLLHHPHLSLALFLEGEARLLFPGAGLREAARLAFGRVLAERLLPVEAGRGEMALQGLLSGPQASRTRPDQLYLAVNGRPVALPEGVLKAVRRAYRELLPEGHYPFGALNLSLPPGAFRLRLDARKEEVALSGEAEAFLGEALAGAFQGRNLARALPEPRPLLPLNPPTPSGLPRLRFLAQFRDSFLLAEAGDALYVVDQHAAHERILYEDLLRRAAEGAKPLPRPLLVRLEPGEEALLGEREAALAGLFRWEPFGPGRVRLLEAPAFLHPYPLLLPEVFKEAVRGEGEGPKVAPSGLTKALLARLACLPAVKAGHPLGQAQGQALLDALLACETPWVCPHGRPVLLVLKEEDLVRRFGRRSGARGGEEARSRRREESFPEASAPREP</sequence>
<dbReference type="InterPro" id="IPR038973">
    <property type="entry name" value="MutL/Mlh/Pms-like"/>
</dbReference>
<protein>
    <submittedName>
        <fullName evidence="7">DNA mismatch repair protein MutL</fullName>
    </submittedName>
</protein>
<evidence type="ECO:0000259" key="5">
    <source>
        <dbReference type="SMART" id="SM00853"/>
    </source>
</evidence>
<evidence type="ECO:0000313" key="7">
    <source>
        <dbReference type="EMBL" id="HEO41698.1"/>
    </source>
</evidence>
<dbReference type="Gene3D" id="3.30.565.10">
    <property type="entry name" value="Histidine kinase-like ATPase, C-terminal domain"/>
    <property type="match status" value="1"/>
</dbReference>
<dbReference type="InterPro" id="IPR002099">
    <property type="entry name" value="MutL/Mlh/PMS"/>
</dbReference>
<dbReference type="SUPFAM" id="SSF55874">
    <property type="entry name" value="ATPase domain of HSP90 chaperone/DNA topoisomerase II/histidine kinase"/>
    <property type="match status" value="1"/>
</dbReference>
<dbReference type="SUPFAM" id="SSF118116">
    <property type="entry name" value="DNA mismatch repair protein MutL"/>
    <property type="match status" value="1"/>
</dbReference>
<dbReference type="PANTHER" id="PTHR10073">
    <property type="entry name" value="DNA MISMATCH REPAIR PROTEIN MLH, PMS, MUTL"/>
    <property type="match status" value="1"/>
</dbReference>
<proteinExistence type="inferred from homology"/>
<dbReference type="InterPro" id="IPR014790">
    <property type="entry name" value="MutL_C"/>
</dbReference>
<evidence type="ECO:0000256" key="3">
    <source>
        <dbReference type="ARBA" id="ARBA00023204"/>
    </source>
</evidence>
<dbReference type="Gene3D" id="3.30.1370.100">
    <property type="entry name" value="MutL, C-terminal domain, regulatory subdomain"/>
    <property type="match status" value="1"/>
</dbReference>
<comment type="similarity">
    <text evidence="1">Belongs to the DNA mismatch repair MutL/HexB family.</text>
</comment>
<dbReference type="InterPro" id="IPR003594">
    <property type="entry name" value="HATPase_dom"/>
</dbReference>
<dbReference type="EMBL" id="DSHZ01000112">
    <property type="protein sequence ID" value="HEO41698.1"/>
    <property type="molecule type" value="Genomic_DNA"/>
</dbReference>
<organism evidence="7">
    <name type="scientific">Thermus islandicus</name>
    <dbReference type="NCBI Taxonomy" id="540988"/>
    <lineage>
        <taxon>Bacteria</taxon>
        <taxon>Thermotogati</taxon>
        <taxon>Deinococcota</taxon>
        <taxon>Deinococci</taxon>
        <taxon>Thermales</taxon>
        <taxon>Thermaceae</taxon>
        <taxon>Thermus</taxon>
    </lineage>
</organism>
<accession>A0A831UFK9</accession>
<dbReference type="InterPro" id="IPR042121">
    <property type="entry name" value="MutL_C_regsub"/>
</dbReference>
<dbReference type="GO" id="GO:0016887">
    <property type="term" value="F:ATP hydrolysis activity"/>
    <property type="evidence" value="ECO:0007669"/>
    <property type="project" value="InterPro"/>
</dbReference>
<reference evidence="7" key="1">
    <citation type="journal article" date="2020" name="mSystems">
        <title>Genome- and Community-Level Interaction Insights into Carbon Utilization and Element Cycling Functions of Hydrothermarchaeota in Hydrothermal Sediment.</title>
        <authorList>
            <person name="Zhou Z."/>
            <person name="Liu Y."/>
            <person name="Xu W."/>
            <person name="Pan J."/>
            <person name="Luo Z.H."/>
            <person name="Li M."/>
        </authorList>
    </citation>
    <scope>NUCLEOTIDE SEQUENCE [LARGE SCALE GENOMIC DNA]</scope>
    <source>
        <strain evidence="7">SpSt-189</strain>
    </source>
</reference>
<name>A0A831UFK9_9DEIN</name>
<feature type="region of interest" description="Disordered" evidence="4">
    <location>
        <begin position="534"/>
        <end position="562"/>
    </location>
</feature>
<feature type="domain" description="MutL C-terminal dimerisation" evidence="5">
    <location>
        <begin position="352"/>
        <end position="492"/>
    </location>
</feature>
<dbReference type="NCBIfam" id="TIGR00585">
    <property type="entry name" value="mutl"/>
    <property type="match status" value="1"/>
</dbReference>
<dbReference type="GO" id="GO:0030983">
    <property type="term" value="F:mismatched DNA binding"/>
    <property type="evidence" value="ECO:0007669"/>
    <property type="project" value="InterPro"/>
</dbReference>
<dbReference type="CDD" id="cd00782">
    <property type="entry name" value="MutL_Trans"/>
    <property type="match status" value="1"/>
</dbReference>
<dbReference type="SMART" id="SM00853">
    <property type="entry name" value="MutL_C"/>
    <property type="match status" value="1"/>
</dbReference>
<dbReference type="GO" id="GO:0140664">
    <property type="term" value="F:ATP-dependent DNA damage sensor activity"/>
    <property type="evidence" value="ECO:0007669"/>
    <property type="project" value="InterPro"/>
</dbReference>
<dbReference type="GO" id="GO:0005524">
    <property type="term" value="F:ATP binding"/>
    <property type="evidence" value="ECO:0007669"/>
    <property type="project" value="InterPro"/>
</dbReference>
<dbReference type="InterPro" id="IPR014721">
    <property type="entry name" value="Ribsml_uS5_D2-typ_fold_subgr"/>
</dbReference>
<evidence type="ECO:0000256" key="4">
    <source>
        <dbReference type="SAM" id="MobiDB-lite"/>
    </source>
</evidence>
<dbReference type="Pfam" id="PF01119">
    <property type="entry name" value="DNA_mis_repair"/>
    <property type="match status" value="1"/>
</dbReference>
<comment type="caution">
    <text evidence="7">The sequence shown here is derived from an EMBL/GenBank/DDBJ whole genome shotgun (WGS) entry which is preliminary data.</text>
</comment>
<dbReference type="InterPro" id="IPR013507">
    <property type="entry name" value="DNA_mismatch_S5_2-like"/>
</dbReference>
<dbReference type="GO" id="GO:0032300">
    <property type="term" value="C:mismatch repair complex"/>
    <property type="evidence" value="ECO:0007669"/>
    <property type="project" value="InterPro"/>
</dbReference>
<dbReference type="InterPro" id="IPR020568">
    <property type="entry name" value="Ribosomal_Su5_D2-typ_SF"/>
</dbReference>
<keyword evidence="3" id="KW-0234">DNA repair</keyword>
<dbReference type="Pfam" id="PF02518">
    <property type="entry name" value="HATPase_c"/>
    <property type="match status" value="1"/>
</dbReference>
<dbReference type="SMART" id="SM01340">
    <property type="entry name" value="DNA_mis_repair"/>
    <property type="match status" value="1"/>
</dbReference>